<evidence type="ECO:0000256" key="3">
    <source>
        <dbReference type="ARBA" id="ARBA00023004"/>
    </source>
</evidence>
<sequence length="242" mass="26678">MIRLFHASDLHFGSEDRQALDWFARCVADEQPDAVVITGDLTMRARHREFAAAREWLRSLARPVTVEIGNHDMPYFNLIERFVTPYKRYAAMESMVERTIDLPGLAIVPLHTTAPAQLRLNWSKGIVTRKALARTLGTMQALPSDAMVLVSAHHPLVETGTRGTALTRGGNRALRALARAGATAVLSGHVHDPFDITHANEHGQIRMIGAGTLSERLRTTSPSFNQLSIADGQLDVTVRVMA</sequence>
<evidence type="ECO:0000259" key="5">
    <source>
        <dbReference type="Pfam" id="PF00149"/>
    </source>
</evidence>
<dbReference type="InterPro" id="IPR004843">
    <property type="entry name" value="Calcineurin-like_PHP"/>
</dbReference>
<feature type="domain" description="Calcineurin-like phosphoesterase" evidence="5">
    <location>
        <begin position="3"/>
        <end position="193"/>
    </location>
</feature>
<dbReference type="Gene3D" id="3.60.21.10">
    <property type="match status" value="1"/>
</dbReference>
<comment type="similarity">
    <text evidence="4">Belongs to the cyclic nucleotide phosphodiesterase class-III family.</text>
</comment>
<organism evidence="6 7">
    <name type="scientific">Sphingomonas lacunae</name>
    <dbReference type="NCBI Taxonomy" id="2698828"/>
    <lineage>
        <taxon>Bacteria</taxon>
        <taxon>Pseudomonadati</taxon>
        <taxon>Pseudomonadota</taxon>
        <taxon>Alphaproteobacteria</taxon>
        <taxon>Sphingomonadales</taxon>
        <taxon>Sphingomonadaceae</taxon>
        <taxon>Sphingomonas</taxon>
    </lineage>
</organism>
<proteinExistence type="inferred from homology"/>
<evidence type="ECO:0000256" key="2">
    <source>
        <dbReference type="ARBA" id="ARBA00022801"/>
    </source>
</evidence>
<evidence type="ECO:0000313" key="7">
    <source>
        <dbReference type="Proteomes" id="UP000503018"/>
    </source>
</evidence>
<gene>
    <name evidence="6" type="ORF">GV829_00425</name>
</gene>
<name>A0A6M4AWL0_9SPHN</name>
<dbReference type="Proteomes" id="UP000503018">
    <property type="component" value="Chromosome"/>
</dbReference>
<dbReference type="GO" id="GO:0016787">
    <property type="term" value="F:hydrolase activity"/>
    <property type="evidence" value="ECO:0007669"/>
    <property type="project" value="UniProtKB-KW"/>
</dbReference>
<keyword evidence="1" id="KW-0479">Metal-binding</keyword>
<dbReference type="InterPro" id="IPR050884">
    <property type="entry name" value="CNP_phosphodiesterase-III"/>
</dbReference>
<keyword evidence="2" id="KW-0378">Hydrolase</keyword>
<dbReference type="InterPro" id="IPR029052">
    <property type="entry name" value="Metallo-depent_PP-like"/>
</dbReference>
<protein>
    <submittedName>
        <fullName evidence="6">Metallophosphoesterase</fullName>
    </submittedName>
</protein>
<dbReference type="SUPFAM" id="SSF56300">
    <property type="entry name" value="Metallo-dependent phosphatases"/>
    <property type="match status" value="1"/>
</dbReference>
<dbReference type="Pfam" id="PF00149">
    <property type="entry name" value="Metallophos"/>
    <property type="match status" value="1"/>
</dbReference>
<evidence type="ECO:0000313" key="6">
    <source>
        <dbReference type="EMBL" id="QJQ33464.1"/>
    </source>
</evidence>
<dbReference type="KEGG" id="slan:GV829_00425"/>
<dbReference type="PANTHER" id="PTHR42988:SF2">
    <property type="entry name" value="CYCLIC NUCLEOTIDE PHOSPHODIESTERASE CBUA0032-RELATED"/>
    <property type="match status" value="1"/>
</dbReference>
<evidence type="ECO:0000256" key="1">
    <source>
        <dbReference type="ARBA" id="ARBA00022723"/>
    </source>
</evidence>
<evidence type="ECO:0000256" key="4">
    <source>
        <dbReference type="ARBA" id="ARBA00025742"/>
    </source>
</evidence>
<dbReference type="AlphaFoldDB" id="A0A6M4AWL0"/>
<reference evidence="6 7" key="1">
    <citation type="submission" date="2020-01" db="EMBL/GenBank/DDBJ databases">
        <title>Sphingomonas sp. strain CSW-10.</title>
        <authorList>
            <person name="Chen W.-M."/>
        </authorList>
    </citation>
    <scope>NUCLEOTIDE SEQUENCE [LARGE SCALE GENOMIC DNA]</scope>
    <source>
        <strain evidence="6 7">CSW-10</strain>
    </source>
</reference>
<dbReference type="EMBL" id="CP053015">
    <property type="protein sequence ID" value="QJQ33464.1"/>
    <property type="molecule type" value="Genomic_DNA"/>
</dbReference>
<keyword evidence="3" id="KW-0408">Iron</keyword>
<accession>A0A6M4AWL0</accession>
<dbReference type="PANTHER" id="PTHR42988">
    <property type="entry name" value="PHOSPHOHYDROLASE"/>
    <property type="match status" value="1"/>
</dbReference>
<dbReference type="GO" id="GO:0046872">
    <property type="term" value="F:metal ion binding"/>
    <property type="evidence" value="ECO:0007669"/>
    <property type="project" value="UniProtKB-KW"/>
</dbReference>
<keyword evidence="7" id="KW-1185">Reference proteome</keyword>
<dbReference type="RefSeq" id="WP_169947748.1">
    <property type="nucleotide sequence ID" value="NZ_CP053015.1"/>
</dbReference>